<dbReference type="PANTHER" id="PTHR45331">
    <property type="entry name" value="OXIDOREDUCTASE, IRON-SULPHUR BINDING SUBUNIT-RELATED-RELATED"/>
    <property type="match status" value="1"/>
</dbReference>
<organism evidence="2 3">
    <name type="scientific">Pseudobacteriovorax antillogorgiicola</name>
    <dbReference type="NCBI Taxonomy" id="1513793"/>
    <lineage>
        <taxon>Bacteria</taxon>
        <taxon>Pseudomonadati</taxon>
        <taxon>Bdellovibrionota</taxon>
        <taxon>Oligoflexia</taxon>
        <taxon>Oligoflexales</taxon>
        <taxon>Pseudobacteriovoracaceae</taxon>
        <taxon>Pseudobacteriovorax</taxon>
    </lineage>
</organism>
<dbReference type="GO" id="GO:0051537">
    <property type="term" value="F:2 iron, 2 sulfur cluster binding"/>
    <property type="evidence" value="ECO:0007669"/>
    <property type="project" value="TreeGrafter"/>
</dbReference>
<name>A0A1Y6C0V7_9BACT</name>
<dbReference type="GO" id="GO:0046872">
    <property type="term" value="F:metal ion binding"/>
    <property type="evidence" value="ECO:0007669"/>
    <property type="project" value="InterPro"/>
</dbReference>
<dbReference type="Pfam" id="PF00111">
    <property type="entry name" value="Fer2"/>
    <property type="match status" value="1"/>
</dbReference>
<dbReference type="Gene3D" id="1.10.150.120">
    <property type="entry name" value="[2Fe-2S]-binding domain"/>
    <property type="match status" value="1"/>
</dbReference>
<dbReference type="Proteomes" id="UP000192907">
    <property type="component" value="Unassembled WGS sequence"/>
</dbReference>
<dbReference type="EMBL" id="FWZT01000009">
    <property type="protein sequence ID" value="SMF30650.1"/>
    <property type="molecule type" value="Genomic_DNA"/>
</dbReference>
<feature type="domain" description="2Fe-2S ferredoxin-type" evidence="1">
    <location>
        <begin position="5"/>
        <end position="87"/>
    </location>
</feature>
<dbReference type="SUPFAM" id="SSF54292">
    <property type="entry name" value="2Fe-2S ferredoxin-like"/>
    <property type="match status" value="1"/>
</dbReference>
<reference evidence="3" key="1">
    <citation type="submission" date="2017-04" db="EMBL/GenBank/DDBJ databases">
        <authorList>
            <person name="Varghese N."/>
            <person name="Submissions S."/>
        </authorList>
    </citation>
    <scope>NUCLEOTIDE SEQUENCE [LARGE SCALE GENOMIC DNA]</scope>
    <source>
        <strain evidence="3">RKEM611</strain>
    </source>
</reference>
<dbReference type="InterPro" id="IPR052914">
    <property type="entry name" value="Aldehyde_Oxdr_Iron-Sulfur"/>
</dbReference>
<dbReference type="GO" id="GO:0016903">
    <property type="term" value="F:oxidoreductase activity, acting on the aldehyde or oxo group of donors"/>
    <property type="evidence" value="ECO:0007669"/>
    <property type="project" value="TreeGrafter"/>
</dbReference>
<dbReference type="Pfam" id="PF01799">
    <property type="entry name" value="Fer2_2"/>
    <property type="match status" value="1"/>
</dbReference>
<dbReference type="OrthoDB" id="5294353at2"/>
<protein>
    <submittedName>
        <fullName evidence="2">Aerobic-type carbon monoxide dehydrogenase, small subunit, CoxS/CutS family</fullName>
    </submittedName>
</protein>
<evidence type="ECO:0000313" key="2">
    <source>
        <dbReference type="EMBL" id="SMF30650.1"/>
    </source>
</evidence>
<dbReference type="SUPFAM" id="SSF47741">
    <property type="entry name" value="CO dehydrogenase ISP C-domain like"/>
    <property type="match status" value="1"/>
</dbReference>
<accession>A0A1Y6C0V7</accession>
<dbReference type="Gene3D" id="3.10.20.30">
    <property type="match status" value="1"/>
</dbReference>
<dbReference type="InterPro" id="IPR001041">
    <property type="entry name" value="2Fe-2S_ferredoxin-type"/>
</dbReference>
<evidence type="ECO:0000259" key="1">
    <source>
        <dbReference type="PROSITE" id="PS51085"/>
    </source>
</evidence>
<dbReference type="RefSeq" id="WP_132319190.1">
    <property type="nucleotide sequence ID" value="NZ_FWZT01000009.1"/>
</dbReference>
<sequence>MSGKVSVEVTINEKKVSANVAPQRTLADYLHENMGLTGTKVCCGMGVCKACTVAVKREGGEGLERVQACITPLAGLAGTKVTTVEGLSENGEPNKLQKAFLEEYSFQCGFSTSGFLMGATLLIDNLKRKPVTLAELDDAMERSLGEHVCRCTGYVKYYKAIKKVILETPGTIRS</sequence>
<dbReference type="STRING" id="1513793.SAMN06296036_109184"/>
<dbReference type="InterPro" id="IPR002888">
    <property type="entry name" value="2Fe-2S-bd"/>
</dbReference>
<dbReference type="PANTHER" id="PTHR45331:SF2">
    <property type="entry name" value="OXIDOREDUCTASE WITH IRON-SULFUR SUBUNIT"/>
    <property type="match status" value="1"/>
</dbReference>
<dbReference type="PROSITE" id="PS51085">
    <property type="entry name" value="2FE2S_FER_2"/>
    <property type="match status" value="1"/>
</dbReference>
<dbReference type="AlphaFoldDB" id="A0A1Y6C0V7"/>
<dbReference type="InterPro" id="IPR012675">
    <property type="entry name" value="Beta-grasp_dom_sf"/>
</dbReference>
<evidence type="ECO:0000313" key="3">
    <source>
        <dbReference type="Proteomes" id="UP000192907"/>
    </source>
</evidence>
<proteinExistence type="predicted"/>
<dbReference type="InterPro" id="IPR036884">
    <property type="entry name" value="2Fe-2S-bd_dom_sf"/>
</dbReference>
<dbReference type="InterPro" id="IPR036010">
    <property type="entry name" value="2Fe-2S_ferredoxin-like_sf"/>
</dbReference>
<gene>
    <name evidence="2" type="ORF">SAMN06296036_109184</name>
</gene>
<keyword evidence="3" id="KW-1185">Reference proteome</keyword>